<keyword evidence="3" id="KW-1185">Reference proteome</keyword>
<evidence type="ECO:0000313" key="3">
    <source>
        <dbReference type="Proteomes" id="UP000193387"/>
    </source>
</evidence>
<dbReference type="EMBL" id="LQPR01000033">
    <property type="protein sequence ID" value="ORW71192.1"/>
    <property type="molecule type" value="Genomic_DNA"/>
</dbReference>
<keyword evidence="1" id="KW-0472">Membrane</keyword>
<keyword evidence="1" id="KW-1133">Transmembrane helix</keyword>
<feature type="transmembrane region" description="Helical" evidence="1">
    <location>
        <begin position="151"/>
        <end position="173"/>
    </location>
</feature>
<dbReference type="AlphaFoldDB" id="A0AAJ3TWU2"/>
<comment type="caution">
    <text evidence="2">The sequence shown here is derived from an EMBL/GenBank/DDBJ whole genome shotgun (WGS) entry which is preliminary data.</text>
</comment>
<dbReference type="Pfam" id="PF11139">
    <property type="entry name" value="SfLAP"/>
    <property type="match status" value="1"/>
</dbReference>
<proteinExistence type="predicted"/>
<accession>A0AAJ3TWU2</accession>
<reference evidence="2 3" key="1">
    <citation type="submission" date="2016-01" db="EMBL/GenBank/DDBJ databases">
        <title>The new phylogeny of the genus Mycobacterium.</title>
        <authorList>
            <person name="Tarcisio F."/>
            <person name="Conor M."/>
            <person name="Antonella G."/>
            <person name="Elisabetta G."/>
            <person name="Giulia F.S."/>
            <person name="Sara T."/>
            <person name="Anna F."/>
            <person name="Clotilde B."/>
            <person name="Roberto B."/>
            <person name="Veronica D.S."/>
            <person name="Fabio R."/>
            <person name="Monica P."/>
            <person name="Olivier J."/>
            <person name="Enrico T."/>
            <person name="Nicola S."/>
        </authorList>
    </citation>
    <scope>NUCLEOTIDE SEQUENCE [LARGE SCALE GENOMIC DNA]</scope>
    <source>
        <strain evidence="2 3">DSM 44616</strain>
    </source>
</reference>
<organism evidence="2 3">
    <name type="scientific">Mycobacterium saskatchewanense</name>
    <dbReference type="NCBI Taxonomy" id="220927"/>
    <lineage>
        <taxon>Bacteria</taxon>
        <taxon>Bacillati</taxon>
        <taxon>Actinomycetota</taxon>
        <taxon>Actinomycetes</taxon>
        <taxon>Mycobacteriales</taxon>
        <taxon>Mycobacteriaceae</taxon>
        <taxon>Mycobacterium</taxon>
        <taxon>Mycobacterium simiae complex</taxon>
    </lineage>
</organism>
<feature type="transmembrane region" description="Helical" evidence="1">
    <location>
        <begin position="6"/>
        <end position="26"/>
    </location>
</feature>
<feature type="transmembrane region" description="Helical" evidence="1">
    <location>
        <begin position="193"/>
        <end position="212"/>
    </location>
</feature>
<gene>
    <name evidence="2" type="ORF">AWC23_14940</name>
</gene>
<dbReference type="Proteomes" id="UP000193387">
    <property type="component" value="Unassembled WGS sequence"/>
</dbReference>
<evidence type="ECO:0008006" key="4">
    <source>
        <dbReference type="Google" id="ProtNLM"/>
    </source>
</evidence>
<feature type="transmembrane region" description="Helical" evidence="1">
    <location>
        <begin position="38"/>
        <end position="60"/>
    </location>
</feature>
<name>A0AAJ3TWU2_9MYCO</name>
<keyword evidence="1" id="KW-0812">Transmembrane</keyword>
<evidence type="ECO:0000256" key="1">
    <source>
        <dbReference type="SAM" id="Phobius"/>
    </source>
</evidence>
<feature type="transmembrane region" description="Helical" evidence="1">
    <location>
        <begin position="72"/>
        <end position="91"/>
    </location>
</feature>
<feature type="transmembrane region" description="Helical" evidence="1">
    <location>
        <begin position="112"/>
        <end position="139"/>
    </location>
</feature>
<evidence type="ECO:0000313" key="2">
    <source>
        <dbReference type="EMBL" id="ORW71192.1"/>
    </source>
</evidence>
<protein>
    <recommendedName>
        <fullName evidence="4">GAP family protein</fullName>
    </recommendedName>
</protein>
<sequence>MLVRLFALALVIALSPITVIPAVLVLHAPRPRPTGLAFLGGWVVSLAALTALFVAASDLLGGLHKSPPTWASWVRVAFGSALILFGIYRWLTRHREGSAPGWMRSFSRLTPLRAGVTGAVLAVVRPEVLIICAVAGLALGTDRLGAGIWPAGAFFVAAAASSVAIPILGYVGAGDRLDDALERLKVWMEQNHAALLAVVLVLIGLMVLYNGIHAL</sequence>
<dbReference type="InterPro" id="IPR021315">
    <property type="entry name" value="Gap/Sap"/>
</dbReference>